<proteinExistence type="predicted"/>
<organism evidence="1 2">
    <name type="scientific">Aspergillus melleus</name>
    <dbReference type="NCBI Taxonomy" id="138277"/>
    <lineage>
        <taxon>Eukaryota</taxon>
        <taxon>Fungi</taxon>
        <taxon>Dikarya</taxon>
        <taxon>Ascomycota</taxon>
        <taxon>Pezizomycotina</taxon>
        <taxon>Eurotiomycetes</taxon>
        <taxon>Eurotiomycetidae</taxon>
        <taxon>Eurotiales</taxon>
        <taxon>Aspergillaceae</taxon>
        <taxon>Aspergillus</taxon>
        <taxon>Aspergillus subgen. Circumdati</taxon>
    </lineage>
</organism>
<dbReference type="Proteomes" id="UP001177260">
    <property type="component" value="Unassembled WGS sequence"/>
</dbReference>
<evidence type="ECO:0000313" key="2">
    <source>
        <dbReference type="Proteomes" id="UP001177260"/>
    </source>
</evidence>
<dbReference type="EMBL" id="JAOPJF010000051">
    <property type="protein sequence ID" value="KAK1142338.1"/>
    <property type="molecule type" value="Genomic_DNA"/>
</dbReference>
<keyword evidence="2" id="KW-1185">Reference proteome</keyword>
<protein>
    <submittedName>
        <fullName evidence="1">Uncharacterized protein</fullName>
    </submittedName>
</protein>
<reference evidence="1 2" key="1">
    <citation type="journal article" date="2023" name="ACS Omega">
        <title>Identification of the Neoaspergillic Acid Biosynthesis Gene Cluster by Establishing an In Vitro CRISPR-Ribonucleoprotein Genetic System in Aspergillus melleus.</title>
        <authorList>
            <person name="Yuan B."/>
            <person name="Grau M.F."/>
            <person name="Murata R.M."/>
            <person name="Torok T."/>
            <person name="Venkateswaran K."/>
            <person name="Stajich J.E."/>
            <person name="Wang C.C.C."/>
        </authorList>
    </citation>
    <scope>NUCLEOTIDE SEQUENCE [LARGE SCALE GENOMIC DNA]</scope>
    <source>
        <strain evidence="1 2">IMV 1140</strain>
    </source>
</reference>
<sequence>MGLLAIGAPGLPLSNTPGTLDASVQRSGDNVPQVHNDLSHEHISGNRRPGKNAEADQGYEAWRSAVPQAKMRIRATMAVSAAQEALMPLALL</sequence>
<gene>
    <name evidence="1" type="ORF">N8T08_007890</name>
</gene>
<evidence type="ECO:0000313" key="1">
    <source>
        <dbReference type="EMBL" id="KAK1142338.1"/>
    </source>
</evidence>
<comment type="caution">
    <text evidence="1">The sequence shown here is derived from an EMBL/GenBank/DDBJ whole genome shotgun (WGS) entry which is preliminary data.</text>
</comment>
<accession>A0ACC3AWS4</accession>
<name>A0ACC3AWS4_9EURO</name>